<dbReference type="SMART" id="SM00240">
    <property type="entry name" value="FHA"/>
    <property type="match status" value="1"/>
</dbReference>
<feature type="compositionally biased region" description="Basic and acidic residues" evidence="1">
    <location>
        <begin position="167"/>
        <end position="180"/>
    </location>
</feature>
<dbReference type="PROSITE" id="PS50006">
    <property type="entry name" value="FHA_DOMAIN"/>
    <property type="match status" value="1"/>
</dbReference>
<feature type="compositionally biased region" description="Basic and acidic residues" evidence="1">
    <location>
        <begin position="137"/>
        <end position="146"/>
    </location>
</feature>
<dbReference type="EMBL" id="ML986625">
    <property type="protein sequence ID" value="KAF2263518.1"/>
    <property type="molecule type" value="Genomic_DNA"/>
</dbReference>
<keyword evidence="4" id="KW-1185">Reference proteome</keyword>
<feature type="compositionally biased region" description="Basic and acidic residues" evidence="1">
    <location>
        <begin position="74"/>
        <end position="89"/>
    </location>
</feature>
<sequence length="459" mass="53587">MAHETLSPPLNRDERCRSPSEKGRGAGASPSPGKFGAISRNSPPRGVGRSVSSSEDERDRQQPHRRSRRRRRSRSGDRYSRNGLRRDQDNNLAKLQRRAESRSQERQPRRRSRQERPRERVKDTSRTSIRLQGDSSPMERERDASRKPYSKPRARLHSRSRSRSRDRRNDHSRERRDRSRDRRRNRSPSPSRSRERRRKRPRSRSRDRFRKSHRSQSPLPYRPLHKRRSRSPFDRSPRRRSRSPKRRKRSPSRSKSPSPHHRPRKSLPSQEVSFRGLDNSAQPPTKYGGAPPDREKPNFKPTGLLAKEANLVAGTKISLKYHEPPEARKPPPSAPWRLFIFKGDDMLETVELHTRSCWLLGRAHEVADIVLAHPTSSSQHAVIQFRHIQKTVEDEYGVKQKKGKVKPYIIDLKSSNGTELNGEKIETSRYIELRDKDILKFAGSEREYVIMLPPKEVTG</sequence>
<gene>
    <name evidence="3" type="ORF">CC78DRAFT_533947</name>
</gene>
<proteinExistence type="predicted"/>
<evidence type="ECO:0000256" key="1">
    <source>
        <dbReference type="SAM" id="MobiDB-lite"/>
    </source>
</evidence>
<organism evidence="3 4">
    <name type="scientific">Lojkania enalia</name>
    <dbReference type="NCBI Taxonomy" id="147567"/>
    <lineage>
        <taxon>Eukaryota</taxon>
        <taxon>Fungi</taxon>
        <taxon>Dikarya</taxon>
        <taxon>Ascomycota</taxon>
        <taxon>Pezizomycotina</taxon>
        <taxon>Dothideomycetes</taxon>
        <taxon>Pleosporomycetidae</taxon>
        <taxon>Pleosporales</taxon>
        <taxon>Pleosporales incertae sedis</taxon>
        <taxon>Lojkania</taxon>
    </lineage>
</organism>
<feature type="region of interest" description="Disordered" evidence="1">
    <location>
        <begin position="1"/>
        <end position="301"/>
    </location>
</feature>
<dbReference type="InterPro" id="IPR008984">
    <property type="entry name" value="SMAD_FHA_dom_sf"/>
</dbReference>
<name>A0A9P4N3F4_9PLEO</name>
<feature type="compositionally biased region" description="Basic residues" evidence="1">
    <location>
        <begin position="148"/>
        <end position="166"/>
    </location>
</feature>
<dbReference type="PANTHER" id="PTHR23308">
    <property type="entry name" value="NUCLEAR INHIBITOR OF PROTEIN PHOSPHATASE-1"/>
    <property type="match status" value="1"/>
</dbReference>
<accession>A0A9P4N3F4</accession>
<dbReference type="Proteomes" id="UP000800093">
    <property type="component" value="Unassembled WGS sequence"/>
</dbReference>
<comment type="caution">
    <text evidence="3">The sequence shown here is derived from an EMBL/GenBank/DDBJ whole genome shotgun (WGS) entry which is preliminary data.</text>
</comment>
<dbReference type="Pfam" id="PF00498">
    <property type="entry name" value="FHA"/>
    <property type="match status" value="1"/>
</dbReference>
<dbReference type="OrthoDB" id="444265at2759"/>
<dbReference type="SUPFAM" id="SSF49879">
    <property type="entry name" value="SMAD/FHA domain"/>
    <property type="match status" value="1"/>
</dbReference>
<feature type="compositionally biased region" description="Low complexity" evidence="1">
    <location>
        <begin position="42"/>
        <end position="53"/>
    </location>
</feature>
<protein>
    <recommendedName>
        <fullName evidence="2">FHA domain-containing protein</fullName>
    </recommendedName>
</protein>
<feature type="compositionally biased region" description="Basic residues" evidence="1">
    <location>
        <begin position="194"/>
        <end position="214"/>
    </location>
</feature>
<evidence type="ECO:0000313" key="4">
    <source>
        <dbReference type="Proteomes" id="UP000800093"/>
    </source>
</evidence>
<evidence type="ECO:0000313" key="3">
    <source>
        <dbReference type="EMBL" id="KAF2263518.1"/>
    </source>
</evidence>
<feature type="compositionally biased region" description="Basic and acidic residues" evidence="1">
    <location>
        <begin position="11"/>
        <end position="24"/>
    </location>
</feature>
<feature type="compositionally biased region" description="Basic residues" evidence="1">
    <location>
        <begin position="63"/>
        <end position="73"/>
    </location>
</feature>
<feature type="compositionally biased region" description="Basic residues" evidence="1">
    <location>
        <begin position="237"/>
        <end position="265"/>
    </location>
</feature>
<dbReference type="Gene3D" id="2.60.200.20">
    <property type="match status" value="1"/>
</dbReference>
<reference evidence="4" key="1">
    <citation type="journal article" date="2020" name="Stud. Mycol.">
        <title>101 Dothideomycetes genomes: A test case for predicting lifestyles and emergence of pathogens.</title>
        <authorList>
            <person name="Haridas S."/>
            <person name="Albert R."/>
            <person name="Binder M."/>
            <person name="Bloem J."/>
            <person name="LaButti K."/>
            <person name="Salamov A."/>
            <person name="Andreopoulos B."/>
            <person name="Baker S."/>
            <person name="Barry K."/>
            <person name="Bills G."/>
            <person name="Bluhm B."/>
            <person name="Cannon C."/>
            <person name="Castanera R."/>
            <person name="Culley D."/>
            <person name="Daum C."/>
            <person name="Ezra D."/>
            <person name="Gonzalez J."/>
            <person name="Henrissat B."/>
            <person name="Kuo A."/>
            <person name="Liang C."/>
            <person name="Lipzen A."/>
            <person name="Lutzoni F."/>
            <person name="Magnuson J."/>
            <person name="Mondo S."/>
            <person name="Nolan M."/>
            <person name="Ohm R."/>
            <person name="Pangilinan J."/>
            <person name="Park H.-J."/>
            <person name="Ramirez L."/>
            <person name="Alfaro M."/>
            <person name="Sun H."/>
            <person name="Tritt A."/>
            <person name="Yoshinaga Y."/>
            <person name="Zwiers L.-H."/>
            <person name="Turgeon B."/>
            <person name="Goodwin S."/>
            <person name="Spatafora J."/>
            <person name="Crous P."/>
            <person name="Grigoriev I."/>
        </authorList>
    </citation>
    <scope>NUCLEOTIDE SEQUENCE [LARGE SCALE GENOMIC DNA]</scope>
    <source>
        <strain evidence="4">CBS 304.66</strain>
    </source>
</reference>
<feature type="domain" description="FHA" evidence="2">
    <location>
        <begin position="358"/>
        <end position="425"/>
    </location>
</feature>
<dbReference type="AlphaFoldDB" id="A0A9P4N3F4"/>
<feature type="compositionally biased region" description="Basic and acidic residues" evidence="1">
    <location>
        <begin position="114"/>
        <end position="125"/>
    </location>
</feature>
<dbReference type="InterPro" id="IPR050923">
    <property type="entry name" value="Cell_Proc_Reg/RNA_Proc"/>
</dbReference>
<dbReference type="InterPro" id="IPR000253">
    <property type="entry name" value="FHA_dom"/>
</dbReference>
<evidence type="ECO:0000259" key="2">
    <source>
        <dbReference type="PROSITE" id="PS50006"/>
    </source>
</evidence>
<feature type="compositionally biased region" description="Basic and acidic residues" evidence="1">
    <location>
        <begin position="97"/>
        <end position="107"/>
    </location>
</feature>
<feature type="compositionally biased region" description="Polar residues" evidence="1">
    <location>
        <begin position="126"/>
        <end position="135"/>
    </location>
</feature>